<evidence type="ECO:0000256" key="1">
    <source>
        <dbReference type="SAM" id="Phobius"/>
    </source>
</evidence>
<dbReference type="EMBL" id="AP021861">
    <property type="protein sequence ID" value="BBO36529.1"/>
    <property type="molecule type" value="Genomic_DNA"/>
</dbReference>
<sequence>MAVLSCVFWGASHAKTSFTTDSPNCISAQLVQGRFAVGFVSQRGDSSFFVTTSKYDSSESSWSERRDGHFCGFPVPPSGIAVEPKGLNVHASSQGLSWTCPYWLMTTIWSISLLRLRRSLQFNLREFLIVMLCLAAAFSLVELRIALPMAIFLNLATAWLLVRGAYAAVRGNVTLRQPSPNCTEVVDKDHV</sequence>
<feature type="transmembrane region" description="Helical" evidence="1">
    <location>
        <begin position="151"/>
        <end position="169"/>
    </location>
</feature>
<gene>
    <name evidence="2" type="ORF">PLANPX_6141</name>
</gene>
<name>A0A5K7XRG3_9BACT</name>
<accession>A0A5K7XRG3</accession>
<organism evidence="2 3">
    <name type="scientific">Lacipirellula parvula</name>
    <dbReference type="NCBI Taxonomy" id="2650471"/>
    <lineage>
        <taxon>Bacteria</taxon>
        <taxon>Pseudomonadati</taxon>
        <taxon>Planctomycetota</taxon>
        <taxon>Planctomycetia</taxon>
        <taxon>Pirellulales</taxon>
        <taxon>Lacipirellulaceae</taxon>
        <taxon>Lacipirellula</taxon>
    </lineage>
</organism>
<feature type="transmembrane region" description="Helical" evidence="1">
    <location>
        <begin position="126"/>
        <end position="145"/>
    </location>
</feature>
<protein>
    <submittedName>
        <fullName evidence="2">Uncharacterized protein</fullName>
    </submittedName>
</protein>
<proteinExistence type="predicted"/>
<keyword evidence="1" id="KW-1133">Transmembrane helix</keyword>
<dbReference type="KEGG" id="lpav:PLANPX_6141"/>
<dbReference type="AlphaFoldDB" id="A0A5K7XRG3"/>
<reference evidence="3" key="1">
    <citation type="submission" date="2019-10" db="EMBL/GenBank/DDBJ databases">
        <title>Lacipirellula parvula gen. nov., sp. nov., representing a lineage of planctomycetes widespread in freshwater anoxic habitats, and description of the family Lacipirellulaceae.</title>
        <authorList>
            <person name="Dedysh S.N."/>
            <person name="Kulichevskaya I.S."/>
            <person name="Beletsky A.V."/>
            <person name="Rakitin A.L."/>
            <person name="Mardanov A.V."/>
            <person name="Ivanova A.A."/>
            <person name="Saltykova V.X."/>
            <person name="Rijpstra W.I.C."/>
            <person name="Sinninghe Damste J.S."/>
            <person name="Ravin N.V."/>
        </authorList>
    </citation>
    <scope>NUCLEOTIDE SEQUENCE [LARGE SCALE GENOMIC DNA]</scope>
    <source>
        <strain evidence="3">PX69</strain>
    </source>
</reference>
<keyword evidence="1" id="KW-0812">Transmembrane</keyword>
<keyword evidence="1" id="KW-0472">Membrane</keyword>
<dbReference type="Proteomes" id="UP000326837">
    <property type="component" value="Chromosome"/>
</dbReference>
<keyword evidence="3" id="KW-1185">Reference proteome</keyword>
<evidence type="ECO:0000313" key="3">
    <source>
        <dbReference type="Proteomes" id="UP000326837"/>
    </source>
</evidence>
<evidence type="ECO:0000313" key="2">
    <source>
        <dbReference type="EMBL" id="BBO36529.1"/>
    </source>
</evidence>